<feature type="non-terminal residue" evidence="1">
    <location>
        <position position="30"/>
    </location>
</feature>
<dbReference type="EMBL" id="AGNL01020425">
    <property type="protein sequence ID" value="EJK61076.1"/>
    <property type="molecule type" value="Genomic_DNA"/>
</dbReference>
<keyword evidence="2" id="KW-1185">Reference proteome</keyword>
<organism evidence="1 2">
    <name type="scientific">Thalassiosira oceanica</name>
    <name type="common">Marine diatom</name>
    <dbReference type="NCBI Taxonomy" id="159749"/>
    <lineage>
        <taxon>Eukaryota</taxon>
        <taxon>Sar</taxon>
        <taxon>Stramenopiles</taxon>
        <taxon>Ochrophyta</taxon>
        <taxon>Bacillariophyta</taxon>
        <taxon>Coscinodiscophyceae</taxon>
        <taxon>Thalassiosirophycidae</taxon>
        <taxon>Thalassiosirales</taxon>
        <taxon>Thalassiosiraceae</taxon>
        <taxon>Thalassiosira</taxon>
    </lineage>
</organism>
<evidence type="ECO:0000313" key="2">
    <source>
        <dbReference type="Proteomes" id="UP000266841"/>
    </source>
</evidence>
<dbReference type="Proteomes" id="UP000266841">
    <property type="component" value="Unassembled WGS sequence"/>
</dbReference>
<gene>
    <name evidence="1" type="ORF">THAOC_18489</name>
</gene>
<dbReference type="AlphaFoldDB" id="K0SJA5"/>
<comment type="caution">
    <text evidence="1">The sequence shown here is derived from an EMBL/GenBank/DDBJ whole genome shotgun (WGS) entry which is preliminary data.</text>
</comment>
<sequence length="30" mass="3619">MFAELEEALPQEWDARRLVVLCLRLYLLPM</sequence>
<proteinExistence type="predicted"/>
<accession>K0SJA5</accession>
<protein>
    <submittedName>
        <fullName evidence="1">Uncharacterized protein</fullName>
    </submittedName>
</protein>
<name>K0SJA5_THAOC</name>
<evidence type="ECO:0000313" key="1">
    <source>
        <dbReference type="EMBL" id="EJK61076.1"/>
    </source>
</evidence>
<reference evidence="1 2" key="1">
    <citation type="journal article" date="2012" name="Genome Biol.">
        <title>Genome and low-iron response of an oceanic diatom adapted to chronic iron limitation.</title>
        <authorList>
            <person name="Lommer M."/>
            <person name="Specht M."/>
            <person name="Roy A.S."/>
            <person name="Kraemer L."/>
            <person name="Andreson R."/>
            <person name="Gutowska M.A."/>
            <person name="Wolf J."/>
            <person name="Bergner S.V."/>
            <person name="Schilhabel M.B."/>
            <person name="Klostermeier U.C."/>
            <person name="Beiko R.G."/>
            <person name="Rosenstiel P."/>
            <person name="Hippler M."/>
            <person name="Laroche J."/>
        </authorList>
    </citation>
    <scope>NUCLEOTIDE SEQUENCE [LARGE SCALE GENOMIC DNA]</scope>
    <source>
        <strain evidence="1 2">CCMP1005</strain>
    </source>
</reference>